<dbReference type="Gene3D" id="6.20.10.30">
    <property type="match status" value="1"/>
</dbReference>
<protein>
    <recommendedName>
        <fullName evidence="3 15">DNA ligase</fullName>
        <ecNumber evidence="2 15">6.5.1.2</ecNumber>
    </recommendedName>
    <alternativeName>
        <fullName evidence="15">Polydeoxyribonucleotide synthase [NAD(+)]</fullName>
    </alternativeName>
</protein>
<dbReference type="EMBL" id="CP002401">
    <property type="protein sequence ID" value="AEP34966.1"/>
    <property type="molecule type" value="Genomic_DNA"/>
</dbReference>
<evidence type="ECO:0000256" key="12">
    <source>
        <dbReference type="ARBA" id="ARBA00023211"/>
    </source>
</evidence>
<keyword evidence="6 15" id="KW-0479">Metal-binding</keyword>
<evidence type="ECO:0000313" key="19">
    <source>
        <dbReference type="Proteomes" id="UP000009287"/>
    </source>
</evidence>
<feature type="binding site" evidence="15">
    <location>
        <begin position="33"/>
        <end position="37"/>
    </location>
    <ligand>
        <name>NAD(+)</name>
        <dbReference type="ChEBI" id="CHEBI:57540"/>
    </ligand>
</feature>
<dbReference type="InterPro" id="IPR018239">
    <property type="entry name" value="DNA_ligase_AS"/>
</dbReference>
<dbReference type="PATRIC" id="fig|580047.4.peg.163"/>
<keyword evidence="4 15" id="KW-0436">Ligase</keyword>
<keyword evidence="9 15" id="KW-0460">Magnesium</keyword>
<dbReference type="PIRSF" id="PIRSF001604">
    <property type="entry name" value="LigA"/>
    <property type="match status" value="1"/>
</dbReference>
<dbReference type="Gene3D" id="3.30.470.30">
    <property type="entry name" value="DNA ligase/mRNA capping enzyme"/>
    <property type="match status" value="1"/>
</dbReference>
<dbReference type="Gene3D" id="2.40.50.140">
    <property type="entry name" value="Nucleic acid-binding proteins"/>
    <property type="match status" value="1"/>
</dbReference>
<sequence length="663" mass="73513">MGAVSRDDYIALCAELVEHDRRYYVLNQPTISDYSYDVKMRELQEIEVQHPEWKVSWSPTMYLGDRPSGQFPVVPHSSPMLSIANVYSLQELEEFFSRTEKLLGYSPGYSLELKIDGIAVAIRYEKRLFAQALSRGNGVKGEDITANVSTIRSLPMRLPQEAPEDLEVRGEVFLSYEAFEELNACQREQGKLEFANPRNAAGGTLKLLSFKEAAKRKLDLSVYGLITDQKKRSHFENLQLCSQWGFFVAGMPKQCRSRQEVVERIREIEEMRAALPMAIDGVVIKVDNIAHQDRLGLTSKHYRWAIAYKYAPERAETILEDIVVQVGKTGILTPVAELAPVFLSGSRVSRASLYNQDEIEKKDIRIGDSVYVEKGGEVIPKIVGINLAKRSLESGPWKMPSLCPVCHEPVVKEKVSVRCINPLCSGGMLEKICFFASKSALNIDHLGEKVVTKLFEVGLISSCSDIFALTEEDLKQVPGFKDRSIQNLLASIAGAKKVALDRLLTALSIPFVGSSGAIALADHFGTLDKVIEASLDELMSIEGIGPKVAASIVAFFSKHENREEIRRMQELGVQVLSKQSDKEAPLQGKVFVFTGTLQQMTRTQAEERIRSLGGKVSSSVSKSTYAVIAGSEAGGKLKKAQDLGLSIWNESELLRILDAKSVS</sequence>
<dbReference type="PROSITE" id="PS01055">
    <property type="entry name" value="DNA_LIGASE_N1"/>
    <property type="match status" value="1"/>
</dbReference>
<dbReference type="SUPFAM" id="SSF47781">
    <property type="entry name" value="RuvA domain 2-like"/>
    <property type="match status" value="1"/>
</dbReference>
<comment type="catalytic activity">
    <reaction evidence="13 15 16">
        <text>NAD(+) + (deoxyribonucleotide)n-3'-hydroxyl + 5'-phospho-(deoxyribonucleotide)m = (deoxyribonucleotide)n+m + AMP + beta-nicotinamide D-nucleotide.</text>
        <dbReference type="EC" id="6.5.1.2"/>
    </reaction>
</comment>
<keyword evidence="8 15" id="KW-0862">Zinc</keyword>
<dbReference type="GO" id="GO:0006281">
    <property type="term" value="P:DNA repair"/>
    <property type="evidence" value="ECO:0007669"/>
    <property type="project" value="UniProtKB-KW"/>
</dbReference>
<dbReference type="Gene3D" id="1.10.287.610">
    <property type="entry name" value="Helix hairpin bin"/>
    <property type="match status" value="1"/>
</dbReference>
<name>G4NN88_CHLT4</name>
<feature type="binding site" evidence="15">
    <location>
        <position position="285"/>
    </location>
    <ligand>
        <name>NAD(+)</name>
        <dbReference type="ChEBI" id="CHEBI:57540"/>
    </ligand>
</feature>
<feature type="binding site" evidence="15">
    <location>
        <position position="419"/>
    </location>
    <ligand>
        <name>Zn(2+)</name>
        <dbReference type="ChEBI" id="CHEBI:29105"/>
    </ligand>
</feature>
<accession>H1ZQU1</accession>
<keyword evidence="5 15" id="KW-0235">DNA replication</keyword>
<dbReference type="PROSITE" id="PS50172">
    <property type="entry name" value="BRCT"/>
    <property type="match status" value="1"/>
</dbReference>
<feature type="binding site" evidence="15">
    <location>
        <begin position="82"/>
        <end position="83"/>
    </location>
    <ligand>
        <name>NAD(+)</name>
        <dbReference type="ChEBI" id="CHEBI:57540"/>
    </ligand>
</feature>
<dbReference type="GO" id="GO:0046872">
    <property type="term" value="F:metal ion binding"/>
    <property type="evidence" value="ECO:0007669"/>
    <property type="project" value="UniProtKB-KW"/>
</dbReference>
<evidence type="ECO:0000256" key="5">
    <source>
        <dbReference type="ARBA" id="ARBA00022705"/>
    </source>
</evidence>
<dbReference type="Pfam" id="PF12826">
    <property type="entry name" value="HHH_2"/>
    <property type="match status" value="1"/>
</dbReference>
<dbReference type="SMART" id="SM00292">
    <property type="entry name" value="BRCT"/>
    <property type="match status" value="1"/>
</dbReference>
<evidence type="ECO:0000256" key="11">
    <source>
        <dbReference type="ARBA" id="ARBA00023204"/>
    </source>
</evidence>
<reference evidence="18 19" key="1">
    <citation type="journal article" date="2011" name="J. Exp. Med.">
        <title>A live-attenuated chlamydial vaccine protects against trachoma in nonhuman primates.</title>
        <authorList>
            <person name="Kari L."/>
            <person name="Whitmire W.M."/>
            <person name="Olivares-Zavaleta N."/>
            <person name="Goheen M.M."/>
            <person name="Taylor L.D."/>
            <person name="Carlson J.H."/>
            <person name="Sturdevant G.L."/>
            <person name="Lu C."/>
            <person name="Bakios L.E."/>
            <person name="Randall L.B."/>
            <person name="Parnell M.J."/>
            <person name="Zhong G."/>
            <person name="Caldwell H.D."/>
        </authorList>
    </citation>
    <scope>NUCLEOTIDE SEQUENCE [LARGE SCALE GENOMIC DNA]</scope>
    <source>
        <strain evidence="18 19">A2497</strain>
    </source>
</reference>
<evidence type="ECO:0000256" key="1">
    <source>
        <dbReference type="ARBA" id="ARBA00004067"/>
    </source>
</evidence>
<dbReference type="FunFam" id="2.40.50.140:FF:000012">
    <property type="entry name" value="DNA ligase"/>
    <property type="match status" value="1"/>
</dbReference>
<feature type="binding site" evidence="15">
    <location>
        <position position="112"/>
    </location>
    <ligand>
        <name>NAD(+)</name>
        <dbReference type="ChEBI" id="CHEBI:57540"/>
    </ligand>
</feature>
<dbReference type="Pfam" id="PF14520">
    <property type="entry name" value="HHH_5"/>
    <property type="match status" value="1"/>
</dbReference>
<feature type="binding site" evidence="15">
    <location>
        <position position="424"/>
    </location>
    <ligand>
        <name>Zn(2+)</name>
        <dbReference type="ChEBI" id="CHEBI:29105"/>
    </ligand>
</feature>
<dbReference type="AlphaFoldDB" id="G4NN88"/>
<evidence type="ECO:0000259" key="17">
    <source>
        <dbReference type="PROSITE" id="PS50172"/>
    </source>
</evidence>
<dbReference type="NCBIfam" id="NF005932">
    <property type="entry name" value="PRK07956.1"/>
    <property type="match status" value="1"/>
</dbReference>
<dbReference type="GO" id="GO:0005829">
    <property type="term" value="C:cytosol"/>
    <property type="evidence" value="ECO:0007669"/>
    <property type="project" value="TreeGrafter"/>
</dbReference>
<comment type="function">
    <text evidence="1 15">DNA ligase that catalyzes the formation of phosphodiester linkages between 5'-phosphoryl and 3'-hydroxyl groups in double-stranded DNA using NAD as a coenzyme and as the energy source for the reaction. It is essential for DNA replication and repair of damaged DNA.</text>
</comment>
<keyword evidence="10 15" id="KW-0520">NAD</keyword>
<feature type="domain" description="BRCT" evidence="17">
    <location>
        <begin position="581"/>
        <end position="663"/>
    </location>
</feature>
<feature type="binding site" evidence="15">
    <location>
        <position position="309"/>
    </location>
    <ligand>
        <name>NAD(+)</name>
        <dbReference type="ChEBI" id="CHEBI:57540"/>
    </ligand>
</feature>
<dbReference type="EC" id="6.5.1.2" evidence="2 15"/>
<dbReference type="Proteomes" id="UP000009287">
    <property type="component" value="Chromosome"/>
</dbReference>
<dbReference type="SMART" id="SM00278">
    <property type="entry name" value="HhH1"/>
    <property type="match status" value="3"/>
</dbReference>
<dbReference type="InterPro" id="IPR041663">
    <property type="entry name" value="DisA/LigA_HHH"/>
</dbReference>
<dbReference type="InterPro" id="IPR001357">
    <property type="entry name" value="BRCT_dom"/>
</dbReference>
<dbReference type="SUPFAM" id="SSF52113">
    <property type="entry name" value="BRCT domain"/>
    <property type="match status" value="1"/>
</dbReference>
<evidence type="ECO:0000256" key="14">
    <source>
        <dbReference type="ARBA" id="ARBA00060881"/>
    </source>
</evidence>
<dbReference type="InterPro" id="IPR036420">
    <property type="entry name" value="BRCT_dom_sf"/>
</dbReference>
<evidence type="ECO:0000256" key="15">
    <source>
        <dbReference type="HAMAP-Rule" id="MF_01588"/>
    </source>
</evidence>
<dbReference type="Pfam" id="PF03120">
    <property type="entry name" value="OB_DNA_ligase"/>
    <property type="match status" value="1"/>
</dbReference>
<dbReference type="GO" id="GO:0006260">
    <property type="term" value="P:DNA replication"/>
    <property type="evidence" value="ECO:0007669"/>
    <property type="project" value="UniProtKB-KW"/>
</dbReference>
<evidence type="ECO:0000256" key="16">
    <source>
        <dbReference type="RuleBase" id="RU000618"/>
    </source>
</evidence>
<dbReference type="SUPFAM" id="SSF50249">
    <property type="entry name" value="Nucleic acid-binding proteins"/>
    <property type="match status" value="1"/>
</dbReference>
<keyword evidence="7 15" id="KW-0227">DNA damage</keyword>
<dbReference type="PANTHER" id="PTHR23389">
    <property type="entry name" value="CHROMOSOME TRANSMISSION FIDELITY FACTOR 18"/>
    <property type="match status" value="1"/>
</dbReference>
<evidence type="ECO:0000256" key="9">
    <source>
        <dbReference type="ARBA" id="ARBA00022842"/>
    </source>
</evidence>
<feature type="binding site" evidence="15">
    <location>
        <position position="406"/>
    </location>
    <ligand>
        <name>Zn(2+)</name>
        <dbReference type="ChEBI" id="CHEBI:29105"/>
    </ligand>
</feature>
<keyword evidence="11 15" id="KW-0234">DNA repair</keyword>
<dbReference type="CDD" id="cd00114">
    <property type="entry name" value="LIGANc"/>
    <property type="match status" value="1"/>
</dbReference>
<dbReference type="Gene3D" id="1.10.150.20">
    <property type="entry name" value="5' to 3' exonuclease, C-terminal subdomain"/>
    <property type="match status" value="2"/>
</dbReference>
<evidence type="ECO:0000256" key="13">
    <source>
        <dbReference type="ARBA" id="ARBA00034005"/>
    </source>
</evidence>
<dbReference type="InterPro" id="IPR004150">
    <property type="entry name" value="NAD_DNA_ligase_OB"/>
</dbReference>
<evidence type="ECO:0000256" key="4">
    <source>
        <dbReference type="ARBA" id="ARBA00022598"/>
    </source>
</evidence>
<dbReference type="InterPro" id="IPR013839">
    <property type="entry name" value="DNAligase_adenylation"/>
</dbReference>
<dbReference type="InterPro" id="IPR033136">
    <property type="entry name" value="DNA_ligase_CS"/>
</dbReference>
<feature type="binding site" evidence="15">
    <location>
        <position position="403"/>
    </location>
    <ligand>
        <name>Zn(2+)</name>
        <dbReference type="ChEBI" id="CHEBI:29105"/>
    </ligand>
</feature>
<dbReference type="NCBIfam" id="TIGR00575">
    <property type="entry name" value="dnlj"/>
    <property type="match status" value="1"/>
</dbReference>
<dbReference type="GO" id="GO:0003677">
    <property type="term" value="F:DNA binding"/>
    <property type="evidence" value="ECO:0007669"/>
    <property type="project" value="InterPro"/>
</dbReference>
<dbReference type="FunFam" id="1.10.150.20:FF:000006">
    <property type="entry name" value="DNA ligase"/>
    <property type="match status" value="1"/>
</dbReference>
<dbReference type="HAMAP" id="MF_01588">
    <property type="entry name" value="DNA_ligase_A"/>
    <property type="match status" value="1"/>
</dbReference>
<evidence type="ECO:0000256" key="3">
    <source>
        <dbReference type="ARBA" id="ARBA00013308"/>
    </source>
</evidence>
<dbReference type="SUPFAM" id="SSF56091">
    <property type="entry name" value="DNA ligase/mRNA capping enzyme, catalytic domain"/>
    <property type="match status" value="1"/>
</dbReference>
<dbReference type="Pfam" id="PF01653">
    <property type="entry name" value="DNA_ligase_aden"/>
    <property type="match status" value="1"/>
</dbReference>
<dbReference type="InterPro" id="IPR012340">
    <property type="entry name" value="NA-bd_OB-fold"/>
</dbReference>
<dbReference type="InterPro" id="IPR001679">
    <property type="entry name" value="DNA_ligase"/>
</dbReference>
<evidence type="ECO:0000256" key="6">
    <source>
        <dbReference type="ARBA" id="ARBA00022723"/>
    </source>
</evidence>
<dbReference type="KEGG" id="cty:CTR_1451"/>
<comment type="similarity">
    <text evidence="14 15">Belongs to the NAD-dependent DNA ligase family. LigA subfamily.</text>
</comment>
<dbReference type="FunFam" id="3.30.470.30:FF:000041">
    <property type="entry name" value="DNA ligase"/>
    <property type="match status" value="1"/>
</dbReference>
<evidence type="ECO:0000256" key="10">
    <source>
        <dbReference type="ARBA" id="ARBA00023027"/>
    </source>
</evidence>
<dbReference type="InterPro" id="IPR013840">
    <property type="entry name" value="DNAligase_N"/>
</dbReference>
<dbReference type="KEGG" id="cra:CTO_0155"/>
<dbReference type="CDD" id="cd17748">
    <property type="entry name" value="BRCT_DNA_ligase_like"/>
    <property type="match status" value="1"/>
</dbReference>
<evidence type="ECO:0000313" key="18">
    <source>
        <dbReference type="EMBL" id="AEP34966.1"/>
    </source>
</evidence>
<organism evidence="18 19">
    <name type="scientific">Chlamydia trachomatis serovar A (strain A2497)</name>
    <dbReference type="NCBI Taxonomy" id="580047"/>
    <lineage>
        <taxon>Bacteria</taxon>
        <taxon>Pseudomonadati</taxon>
        <taxon>Chlamydiota</taxon>
        <taxon>Chlamydiia</taxon>
        <taxon>Chlamydiales</taxon>
        <taxon>Chlamydiaceae</taxon>
        <taxon>Chlamydia/Chlamydophila group</taxon>
        <taxon>Chlamydia</taxon>
    </lineage>
</organism>
<feature type="binding site" evidence="15">
    <location>
        <position position="171"/>
    </location>
    <ligand>
        <name>NAD(+)</name>
        <dbReference type="ChEBI" id="CHEBI:57540"/>
    </ligand>
</feature>
<evidence type="ECO:0000256" key="8">
    <source>
        <dbReference type="ARBA" id="ARBA00022833"/>
    </source>
</evidence>
<dbReference type="InterPro" id="IPR003583">
    <property type="entry name" value="Hlx-hairpin-Hlx_DNA-bd_motif"/>
</dbReference>
<dbReference type="RefSeq" id="WP_012728058.1">
    <property type="nucleotide sequence ID" value="NC_016798.1"/>
</dbReference>
<dbReference type="InterPro" id="IPR010994">
    <property type="entry name" value="RuvA_2-like"/>
</dbReference>
<accession>G4NN88</accession>
<dbReference type="PROSITE" id="PS01056">
    <property type="entry name" value="DNA_LIGASE_N2"/>
    <property type="match status" value="1"/>
</dbReference>
<evidence type="ECO:0000256" key="2">
    <source>
        <dbReference type="ARBA" id="ARBA00012722"/>
    </source>
</evidence>
<dbReference type="PANTHER" id="PTHR23389:SF9">
    <property type="entry name" value="DNA LIGASE"/>
    <property type="match status" value="1"/>
</dbReference>
<feature type="binding site" evidence="15">
    <location>
        <position position="135"/>
    </location>
    <ligand>
        <name>NAD(+)</name>
        <dbReference type="ChEBI" id="CHEBI:57540"/>
    </ligand>
</feature>
<keyword evidence="12 15" id="KW-0464">Manganese</keyword>
<comment type="cofactor">
    <cofactor evidence="15">
        <name>Mg(2+)</name>
        <dbReference type="ChEBI" id="CHEBI:18420"/>
    </cofactor>
    <cofactor evidence="15">
        <name>Mn(2+)</name>
        <dbReference type="ChEBI" id="CHEBI:29035"/>
    </cofactor>
</comment>
<dbReference type="Gene3D" id="3.40.50.10190">
    <property type="entry name" value="BRCT domain"/>
    <property type="match status" value="1"/>
</dbReference>
<feature type="active site" description="N6-AMP-lysine intermediate" evidence="15">
    <location>
        <position position="114"/>
    </location>
</feature>
<dbReference type="GO" id="GO:0003911">
    <property type="term" value="F:DNA ligase (NAD+) activity"/>
    <property type="evidence" value="ECO:0007669"/>
    <property type="project" value="UniProtKB-UniRule"/>
</dbReference>
<gene>
    <name evidence="15" type="primary">ligA</name>
    <name evidence="18" type="ordered locus">CTO_0155</name>
</gene>
<dbReference type="Pfam" id="PF00533">
    <property type="entry name" value="BRCT"/>
    <property type="match status" value="1"/>
</dbReference>
<dbReference type="SMART" id="SM00532">
    <property type="entry name" value="LIGANc"/>
    <property type="match status" value="1"/>
</dbReference>
<evidence type="ECO:0000256" key="7">
    <source>
        <dbReference type="ARBA" id="ARBA00022763"/>
    </source>
</evidence>
<proteinExistence type="inferred from homology"/>